<evidence type="ECO:0000256" key="2">
    <source>
        <dbReference type="ARBA" id="ARBA00022737"/>
    </source>
</evidence>
<dbReference type="InterPro" id="IPR001623">
    <property type="entry name" value="DnaJ_domain"/>
</dbReference>
<evidence type="ECO:0000313" key="9">
    <source>
        <dbReference type="EMBL" id="WMD29382.1"/>
    </source>
</evidence>
<evidence type="ECO:0000259" key="7">
    <source>
        <dbReference type="PROSITE" id="PS50076"/>
    </source>
</evidence>
<dbReference type="InterPro" id="IPR001305">
    <property type="entry name" value="HSP_DnaJ_Cys-rich_dom"/>
</dbReference>
<feature type="region of interest" description="Disordered" evidence="6">
    <location>
        <begin position="388"/>
        <end position="429"/>
    </location>
</feature>
<dbReference type="GO" id="GO:0009408">
    <property type="term" value="P:response to heat"/>
    <property type="evidence" value="ECO:0007669"/>
    <property type="project" value="InterPro"/>
</dbReference>
<feature type="domain" description="J" evidence="7">
    <location>
        <begin position="29"/>
        <end position="90"/>
    </location>
</feature>
<dbReference type="InterPro" id="IPR012724">
    <property type="entry name" value="DnaJ"/>
</dbReference>
<dbReference type="InterPro" id="IPR002939">
    <property type="entry name" value="DnaJ_C"/>
</dbReference>
<dbReference type="SUPFAM" id="SSF49493">
    <property type="entry name" value="HSP40/DnaJ peptide-binding domain"/>
    <property type="match status" value="2"/>
</dbReference>
<dbReference type="InterPro" id="IPR036410">
    <property type="entry name" value="HSP_DnaJ_Cys-rich_dom_sf"/>
</dbReference>
<dbReference type="PANTHER" id="PTHR43888">
    <property type="entry name" value="DNAJ-LIKE-2, ISOFORM A-RELATED"/>
    <property type="match status" value="1"/>
</dbReference>
<dbReference type="GO" id="GO:0030544">
    <property type="term" value="F:Hsp70 protein binding"/>
    <property type="evidence" value="ECO:0007669"/>
    <property type="project" value="InterPro"/>
</dbReference>
<dbReference type="PROSITE" id="PS51188">
    <property type="entry name" value="ZF_CR"/>
    <property type="match status" value="1"/>
</dbReference>
<organism evidence="9">
    <name type="scientific">Eimeria necatrix</name>
    <dbReference type="NCBI Taxonomy" id="51315"/>
    <lineage>
        <taxon>Eukaryota</taxon>
        <taxon>Sar</taxon>
        <taxon>Alveolata</taxon>
        <taxon>Apicomplexa</taxon>
        <taxon>Conoidasida</taxon>
        <taxon>Coccidia</taxon>
        <taxon>Eucoccidiorida</taxon>
        <taxon>Eimeriorina</taxon>
        <taxon>Eimeriidae</taxon>
        <taxon>Eimeria</taxon>
    </lineage>
</organism>
<dbReference type="InterPro" id="IPR036869">
    <property type="entry name" value="J_dom_sf"/>
</dbReference>
<dbReference type="CDD" id="cd06257">
    <property type="entry name" value="DnaJ"/>
    <property type="match status" value="1"/>
</dbReference>
<dbReference type="GO" id="GO:0051082">
    <property type="term" value="F:unfolded protein binding"/>
    <property type="evidence" value="ECO:0007669"/>
    <property type="project" value="InterPro"/>
</dbReference>
<dbReference type="PROSITE" id="PS00636">
    <property type="entry name" value="DNAJ_1"/>
    <property type="match status" value="1"/>
</dbReference>
<protein>
    <submittedName>
        <fullName evidence="9">DnaJ domain-containing protein</fullName>
    </submittedName>
</protein>
<dbReference type="PRINTS" id="PR00625">
    <property type="entry name" value="JDOMAIN"/>
</dbReference>
<dbReference type="CDD" id="cd10719">
    <property type="entry name" value="DnaJ_zf"/>
    <property type="match status" value="1"/>
</dbReference>
<evidence type="ECO:0000256" key="4">
    <source>
        <dbReference type="ARBA" id="ARBA00022833"/>
    </source>
</evidence>
<dbReference type="Gene3D" id="2.60.260.20">
    <property type="entry name" value="Urease metallochaperone UreE, N-terminal domain"/>
    <property type="match status" value="2"/>
</dbReference>
<dbReference type="InterPro" id="IPR008971">
    <property type="entry name" value="HSP40/DnaJ_pept-bd"/>
</dbReference>
<dbReference type="EMBL" id="OR105504">
    <property type="protein sequence ID" value="WMD29382.1"/>
    <property type="molecule type" value="mRNA"/>
</dbReference>
<dbReference type="GO" id="GO:0005524">
    <property type="term" value="F:ATP binding"/>
    <property type="evidence" value="ECO:0007669"/>
    <property type="project" value="InterPro"/>
</dbReference>
<name>A0AA50LUW9_9EIME</name>
<evidence type="ECO:0000256" key="6">
    <source>
        <dbReference type="SAM" id="MobiDB-lite"/>
    </source>
</evidence>
<evidence type="ECO:0000259" key="8">
    <source>
        <dbReference type="PROSITE" id="PS51188"/>
    </source>
</evidence>
<dbReference type="SUPFAM" id="SSF46565">
    <property type="entry name" value="Chaperone J-domain"/>
    <property type="match status" value="1"/>
</dbReference>
<proteinExistence type="evidence at transcript level"/>
<dbReference type="InterPro" id="IPR044713">
    <property type="entry name" value="DNJA1/2-like"/>
</dbReference>
<dbReference type="FunFam" id="2.10.230.10:FF:000001">
    <property type="entry name" value="DnaJ subfamily A member 2"/>
    <property type="match status" value="1"/>
</dbReference>
<dbReference type="GO" id="GO:0006457">
    <property type="term" value="P:protein folding"/>
    <property type="evidence" value="ECO:0007669"/>
    <property type="project" value="InterPro"/>
</dbReference>
<dbReference type="Pfam" id="PF01556">
    <property type="entry name" value="DnaJ_C"/>
    <property type="match status" value="1"/>
</dbReference>
<keyword evidence="1 5" id="KW-0479">Metal-binding</keyword>
<sequence length="429" mass="48084">MFFSGFPFGEDLPGHGRPRGPPKERNTTKFYELLEVDKNASLQDIKKAYRKLAIKHHPDKGGDPEKFKEISRAYEVLSDPEKKSVYDELGEEGLEGGGAETDPSDIFDLFFGGRRPGRQQSKKKGEDIVSPIKVTLEQIYNGAPRRMAINKDVICKDCEGRGGPADAFITCKECDGSGVKVMIRHLGPMIQQTQGMCASCKGQGRSIEPSKRCKTCGGKGVCKERKILQIFIEKGVKNHHKIAFRGEADERPGEIPGDVVLVVEQQEHELFKRRGNDLFMTKKITLYEALCGFKFLLTHLDGRQLLIQGNPGEVVKPDSVMCVKGEGMPNHKNPFIHGELYIVFDVEFPQKVPESLHAKFREILPQPEDTPMVDEDDPKIEHHVCEGVTAEELRARQQQQRTQGSGEAYEEDEDEGHAAGAQRVQCRQQ</sequence>
<dbReference type="FunFam" id="1.10.287.110:FF:000041">
    <property type="entry name" value="Chaperone protein DNAj, putative"/>
    <property type="match status" value="1"/>
</dbReference>
<dbReference type="Gene3D" id="1.10.287.110">
    <property type="entry name" value="DnaJ domain"/>
    <property type="match status" value="1"/>
</dbReference>
<dbReference type="Pfam" id="PF00684">
    <property type="entry name" value="DnaJ_CXXCXGXG"/>
    <property type="match status" value="1"/>
</dbReference>
<keyword evidence="2" id="KW-0677">Repeat</keyword>
<dbReference type="GO" id="GO:0008270">
    <property type="term" value="F:zinc ion binding"/>
    <property type="evidence" value="ECO:0007669"/>
    <property type="project" value="UniProtKB-KW"/>
</dbReference>
<dbReference type="Pfam" id="PF00226">
    <property type="entry name" value="DnaJ"/>
    <property type="match status" value="1"/>
</dbReference>
<dbReference type="FunFam" id="2.60.260.20:FF:000003">
    <property type="entry name" value="DnaJ subfamily A member 2"/>
    <property type="match status" value="1"/>
</dbReference>
<evidence type="ECO:0000256" key="1">
    <source>
        <dbReference type="ARBA" id="ARBA00022723"/>
    </source>
</evidence>
<dbReference type="SMART" id="SM00271">
    <property type="entry name" value="DnaJ"/>
    <property type="match status" value="1"/>
</dbReference>
<evidence type="ECO:0000256" key="3">
    <source>
        <dbReference type="ARBA" id="ARBA00022771"/>
    </source>
</evidence>
<evidence type="ECO:0000256" key="5">
    <source>
        <dbReference type="PROSITE-ProRule" id="PRU00546"/>
    </source>
</evidence>
<dbReference type="InterPro" id="IPR018253">
    <property type="entry name" value="DnaJ_domain_CS"/>
</dbReference>
<feature type="compositionally biased region" description="Low complexity" evidence="6">
    <location>
        <begin position="396"/>
        <end position="407"/>
    </location>
</feature>
<keyword evidence="4 5" id="KW-0862">Zinc</keyword>
<reference evidence="9" key="1">
    <citation type="submission" date="2023-06" db="EMBL/GenBank/DDBJ databases">
        <authorList>
            <person name="Wang L."/>
            <person name="Wang F."/>
            <person name="Chen C."/>
            <person name="Cai W."/>
            <person name="Feng Q."/>
            <person name="Ye Z."/>
            <person name="Liu D."/>
            <person name="Xu J."/>
            <person name="Tao J."/>
            <person name="Hou Z."/>
            <person name="Su S."/>
        </authorList>
    </citation>
    <scope>NUCLEOTIDE SEQUENCE</scope>
    <source>
        <strain evidence="9">Yangzhou</strain>
    </source>
</reference>
<keyword evidence="3 5" id="KW-0863">Zinc-finger</keyword>
<dbReference type="PROSITE" id="PS50076">
    <property type="entry name" value="DNAJ_2"/>
    <property type="match status" value="1"/>
</dbReference>
<dbReference type="CDD" id="cd10747">
    <property type="entry name" value="DnaJ_C"/>
    <property type="match status" value="1"/>
</dbReference>
<dbReference type="HAMAP" id="MF_01152">
    <property type="entry name" value="DnaJ"/>
    <property type="match status" value="1"/>
</dbReference>
<dbReference type="AlphaFoldDB" id="A0AA50LUW9"/>
<feature type="region of interest" description="Disordered" evidence="6">
    <location>
        <begin position="1"/>
        <end position="27"/>
    </location>
</feature>
<feature type="domain" description="CR-type" evidence="8">
    <location>
        <begin position="142"/>
        <end position="225"/>
    </location>
</feature>
<accession>A0AA50LUW9</accession>
<dbReference type="SUPFAM" id="SSF57938">
    <property type="entry name" value="DnaJ/Hsp40 cysteine-rich domain"/>
    <property type="match status" value="1"/>
</dbReference>
<dbReference type="Gene3D" id="2.10.230.10">
    <property type="entry name" value="Heat shock protein DnaJ, cysteine-rich domain"/>
    <property type="match status" value="1"/>
</dbReference>
<feature type="zinc finger region" description="CR-type" evidence="5">
    <location>
        <begin position="142"/>
        <end position="225"/>
    </location>
</feature>